<name>A0A5B8VFS2_9BACT</name>
<dbReference type="OrthoDB" id="9780430at2"/>
<dbReference type="InterPro" id="IPR015813">
    <property type="entry name" value="Pyrv/PenolPyrv_kinase-like_dom"/>
</dbReference>
<dbReference type="AlphaFoldDB" id="A0A5B8VFS2"/>
<dbReference type="PANTHER" id="PTHR42905">
    <property type="entry name" value="PHOSPHOENOLPYRUVATE CARBOXYLASE"/>
    <property type="match status" value="1"/>
</dbReference>
<keyword evidence="1" id="KW-0456">Lyase</keyword>
<gene>
    <name evidence="1" type="ORF">FSB73_00775</name>
</gene>
<proteinExistence type="predicted"/>
<keyword evidence="2" id="KW-1185">Reference proteome</keyword>
<reference evidence="1 2" key="1">
    <citation type="journal article" date="2017" name="Int. J. Syst. Evol. Microbiol.">
        <title>Arachidicoccus ginsenosidivorans sp. nov., with ginsenoside-converting activity isolated from ginseng cultivating soil.</title>
        <authorList>
            <person name="Siddiqi M.Z."/>
            <person name="Aslam Z."/>
            <person name="Im W.T."/>
        </authorList>
    </citation>
    <scope>NUCLEOTIDE SEQUENCE [LARGE SCALE GENOMIC DNA]</scope>
    <source>
        <strain evidence="1 2">Gsoil 809</strain>
    </source>
</reference>
<evidence type="ECO:0000313" key="1">
    <source>
        <dbReference type="EMBL" id="QEC70457.1"/>
    </source>
</evidence>
<keyword evidence="1" id="KW-0670">Pyruvate</keyword>
<dbReference type="PANTHER" id="PTHR42905:SF16">
    <property type="entry name" value="CARBOXYPHOSPHONOENOLPYRUVATE PHOSPHONOMUTASE-LIKE PROTEIN (AFU_ORTHOLOGUE AFUA_5G07230)"/>
    <property type="match status" value="1"/>
</dbReference>
<protein>
    <submittedName>
        <fullName evidence="1">Isocitrate lyase/phosphoenolpyruvate mutase family protein</fullName>
    </submittedName>
</protein>
<sequence>MPYFKKIIMNHLQRAARFKELHYRPGIFVSANAWDGASARLLEKMGFDAIATTSAGMAFGLGKPDKATEISREDALKNAQLILENTNLPVSADLMNGFGDSPEECAITIKLAAATGLSGASIEDASGKPSQPIYDFELSVERIKAAVKAVRVLNKPFMLTARAENFLNGNFDLKDTIERLVAYAEAGADVLFAPGIKTLEDIETVVKALQPKPINVLLNMEQQVYGLKQLEAIGVKRVSLGSGLFRLAYGYLQEAASHYLPKDKQAGFAPVVQHGEYNALLSQEIKQETK</sequence>
<dbReference type="Pfam" id="PF13714">
    <property type="entry name" value="PEP_mutase"/>
    <property type="match status" value="1"/>
</dbReference>
<dbReference type="KEGG" id="agi:FSB73_00775"/>
<dbReference type="GO" id="GO:0016829">
    <property type="term" value="F:lyase activity"/>
    <property type="evidence" value="ECO:0007669"/>
    <property type="project" value="UniProtKB-KW"/>
</dbReference>
<accession>A0A5B8VFS2</accession>
<dbReference type="SUPFAM" id="SSF51621">
    <property type="entry name" value="Phosphoenolpyruvate/pyruvate domain"/>
    <property type="match status" value="1"/>
</dbReference>
<organism evidence="1 2">
    <name type="scientific">Arachidicoccus ginsenosidivorans</name>
    <dbReference type="NCBI Taxonomy" id="496057"/>
    <lineage>
        <taxon>Bacteria</taxon>
        <taxon>Pseudomonadati</taxon>
        <taxon>Bacteroidota</taxon>
        <taxon>Chitinophagia</taxon>
        <taxon>Chitinophagales</taxon>
        <taxon>Chitinophagaceae</taxon>
        <taxon>Arachidicoccus</taxon>
    </lineage>
</organism>
<dbReference type="EMBL" id="CP042434">
    <property type="protein sequence ID" value="QEC70457.1"/>
    <property type="molecule type" value="Genomic_DNA"/>
</dbReference>
<dbReference type="Gene3D" id="3.20.20.60">
    <property type="entry name" value="Phosphoenolpyruvate-binding domains"/>
    <property type="match status" value="1"/>
</dbReference>
<dbReference type="InterPro" id="IPR040442">
    <property type="entry name" value="Pyrv_kinase-like_dom_sf"/>
</dbReference>
<dbReference type="Proteomes" id="UP000321291">
    <property type="component" value="Chromosome"/>
</dbReference>
<evidence type="ECO:0000313" key="2">
    <source>
        <dbReference type="Proteomes" id="UP000321291"/>
    </source>
</evidence>
<dbReference type="CDD" id="cd00377">
    <property type="entry name" value="ICL_PEPM"/>
    <property type="match status" value="1"/>
</dbReference>
<dbReference type="InterPro" id="IPR039556">
    <property type="entry name" value="ICL/PEPM"/>
</dbReference>